<gene>
    <name evidence="2" type="ORF">KIS1582_1144</name>
</gene>
<organism evidence="2 3">
    <name type="scientific">Cytobacillus firmus</name>
    <name type="common">Bacillus firmus</name>
    <dbReference type="NCBI Taxonomy" id="1399"/>
    <lineage>
        <taxon>Bacteria</taxon>
        <taxon>Bacillati</taxon>
        <taxon>Bacillota</taxon>
        <taxon>Bacilli</taxon>
        <taxon>Bacillales</taxon>
        <taxon>Bacillaceae</taxon>
        <taxon>Cytobacillus</taxon>
    </lineage>
</organism>
<sequence length="43" mass="4708">MCGFTTGLIAGIGLLFANLLFYLQVSSSICENCFSICRFSRPI</sequence>
<feature type="transmembrane region" description="Helical" evidence="1">
    <location>
        <begin position="7"/>
        <end position="25"/>
    </location>
</feature>
<comment type="caution">
    <text evidence="2">The sequence shown here is derived from an EMBL/GenBank/DDBJ whole genome shotgun (WGS) entry which is preliminary data.</text>
</comment>
<keyword evidence="1" id="KW-1133">Transmembrane helix</keyword>
<protein>
    <submittedName>
        <fullName evidence="2">Uncharacterized protein</fullName>
    </submittedName>
</protein>
<keyword evidence="1" id="KW-0472">Membrane</keyword>
<reference evidence="2 3" key="1">
    <citation type="journal article" date="2020" name="G3 (Bethesda)">
        <title>Whole Genome Sequencing and Comparative Genomics of Two Nematicidal Bacillus Strains Reveals a Wide Range of Possible Virulence Factors.</title>
        <authorList>
            <person name="Susic N."/>
            <person name="Janezic S."/>
            <person name="Rupnik M."/>
            <person name="Geric Stare B."/>
        </authorList>
    </citation>
    <scope>NUCLEOTIDE SEQUENCE [LARGE SCALE GENOMIC DNA]</scope>
    <source>
        <strain evidence="2 3">I-1582</strain>
    </source>
</reference>
<keyword evidence="1" id="KW-0812">Transmembrane</keyword>
<evidence type="ECO:0000313" key="2">
    <source>
        <dbReference type="EMBL" id="KAF0825131.1"/>
    </source>
</evidence>
<dbReference type="Proteomes" id="UP000465778">
    <property type="component" value="Unassembled WGS sequence"/>
</dbReference>
<name>A0A800NDX6_CYTFI</name>
<dbReference type="EMBL" id="VDEM01000007">
    <property type="protein sequence ID" value="KAF0825131.1"/>
    <property type="molecule type" value="Genomic_DNA"/>
</dbReference>
<evidence type="ECO:0000313" key="3">
    <source>
        <dbReference type="Proteomes" id="UP000465778"/>
    </source>
</evidence>
<accession>A0A800NDX6</accession>
<evidence type="ECO:0000256" key="1">
    <source>
        <dbReference type="SAM" id="Phobius"/>
    </source>
</evidence>
<proteinExistence type="predicted"/>
<dbReference type="AlphaFoldDB" id="A0A800NDX6"/>